<keyword evidence="2" id="KW-1185">Reference proteome</keyword>
<evidence type="ECO:0000313" key="2">
    <source>
        <dbReference type="Proteomes" id="UP000297703"/>
    </source>
</evidence>
<sequence>MRAGGGERRRRRRNGFGSTRVRGRCWTTAHAVLCPLLVMGEGKGHTSARSQVPLSGELELKALEARADPQGAFTALIAADRGRSTVQPWGAAENGGGRDRLVVTVQFLH</sequence>
<dbReference type="AlphaFoldDB" id="A0A4D9DHS3"/>
<proteinExistence type="predicted"/>
<reference evidence="1 2" key="1">
    <citation type="submission" date="2019-04" db="EMBL/GenBank/DDBJ databases">
        <title>Draft genome of the big-headed turtle Platysternon megacephalum.</title>
        <authorList>
            <person name="Gong S."/>
        </authorList>
    </citation>
    <scope>NUCLEOTIDE SEQUENCE [LARGE SCALE GENOMIC DNA]</scope>
    <source>
        <strain evidence="1">DO16091913</strain>
        <tissue evidence="1">Muscle</tissue>
    </source>
</reference>
<dbReference type="Proteomes" id="UP000297703">
    <property type="component" value="Unassembled WGS sequence"/>
</dbReference>
<organism evidence="1 2">
    <name type="scientific">Platysternon megacephalum</name>
    <name type="common">big-headed turtle</name>
    <dbReference type="NCBI Taxonomy" id="55544"/>
    <lineage>
        <taxon>Eukaryota</taxon>
        <taxon>Metazoa</taxon>
        <taxon>Chordata</taxon>
        <taxon>Craniata</taxon>
        <taxon>Vertebrata</taxon>
        <taxon>Euteleostomi</taxon>
        <taxon>Archelosauria</taxon>
        <taxon>Testudinata</taxon>
        <taxon>Testudines</taxon>
        <taxon>Cryptodira</taxon>
        <taxon>Durocryptodira</taxon>
        <taxon>Testudinoidea</taxon>
        <taxon>Platysternidae</taxon>
        <taxon>Platysternon</taxon>
    </lineage>
</organism>
<reference evidence="1 2" key="2">
    <citation type="submission" date="2019-04" db="EMBL/GenBank/DDBJ databases">
        <title>The genome sequence of big-headed turtle.</title>
        <authorList>
            <person name="Gong S."/>
        </authorList>
    </citation>
    <scope>NUCLEOTIDE SEQUENCE [LARGE SCALE GENOMIC DNA]</scope>
    <source>
        <strain evidence="1">DO16091913</strain>
        <tissue evidence="1">Muscle</tissue>
    </source>
</reference>
<protein>
    <submittedName>
        <fullName evidence="1">CTP synthase</fullName>
    </submittedName>
</protein>
<name>A0A4D9DHS3_9SAUR</name>
<evidence type="ECO:0000313" key="1">
    <source>
        <dbReference type="EMBL" id="TFJ95991.1"/>
    </source>
</evidence>
<gene>
    <name evidence="1" type="ORF">DR999_PMT22265</name>
</gene>
<dbReference type="EMBL" id="QXTE01000894">
    <property type="protein sequence ID" value="TFJ95991.1"/>
    <property type="molecule type" value="Genomic_DNA"/>
</dbReference>
<comment type="caution">
    <text evidence="1">The sequence shown here is derived from an EMBL/GenBank/DDBJ whole genome shotgun (WGS) entry which is preliminary data.</text>
</comment>
<accession>A0A4D9DHS3</accession>